<evidence type="ECO:0000313" key="3">
    <source>
        <dbReference type="Proteomes" id="UP001218218"/>
    </source>
</evidence>
<proteinExistence type="predicted"/>
<reference evidence="2" key="1">
    <citation type="submission" date="2023-03" db="EMBL/GenBank/DDBJ databases">
        <title>Massive genome expansion in bonnet fungi (Mycena s.s.) driven by repeated elements and novel gene families across ecological guilds.</title>
        <authorList>
            <consortium name="Lawrence Berkeley National Laboratory"/>
            <person name="Harder C.B."/>
            <person name="Miyauchi S."/>
            <person name="Viragh M."/>
            <person name="Kuo A."/>
            <person name="Thoen E."/>
            <person name="Andreopoulos B."/>
            <person name="Lu D."/>
            <person name="Skrede I."/>
            <person name="Drula E."/>
            <person name="Henrissat B."/>
            <person name="Morin E."/>
            <person name="Kohler A."/>
            <person name="Barry K."/>
            <person name="LaButti K."/>
            <person name="Morin E."/>
            <person name="Salamov A."/>
            <person name="Lipzen A."/>
            <person name="Mereny Z."/>
            <person name="Hegedus B."/>
            <person name="Baldrian P."/>
            <person name="Stursova M."/>
            <person name="Weitz H."/>
            <person name="Taylor A."/>
            <person name="Grigoriev I.V."/>
            <person name="Nagy L.G."/>
            <person name="Martin F."/>
            <person name="Kauserud H."/>
        </authorList>
    </citation>
    <scope>NUCLEOTIDE SEQUENCE</scope>
    <source>
        <strain evidence="2">CBHHK002</strain>
    </source>
</reference>
<keyword evidence="1" id="KW-0472">Membrane</keyword>
<gene>
    <name evidence="2" type="ORF">DFH08DRAFT_808401</name>
</gene>
<name>A0AAD7ES01_9AGAR</name>
<dbReference type="Proteomes" id="UP001218218">
    <property type="component" value="Unassembled WGS sequence"/>
</dbReference>
<feature type="transmembrane region" description="Helical" evidence="1">
    <location>
        <begin position="135"/>
        <end position="155"/>
    </location>
</feature>
<keyword evidence="3" id="KW-1185">Reference proteome</keyword>
<accession>A0AAD7ES01</accession>
<feature type="transmembrane region" description="Helical" evidence="1">
    <location>
        <begin position="89"/>
        <end position="115"/>
    </location>
</feature>
<protein>
    <submittedName>
        <fullName evidence="2">Uncharacterized protein</fullName>
    </submittedName>
</protein>
<dbReference type="EMBL" id="JARIHO010000017">
    <property type="protein sequence ID" value="KAJ7348672.1"/>
    <property type="molecule type" value="Genomic_DNA"/>
</dbReference>
<keyword evidence="1" id="KW-1133">Transmembrane helix</keyword>
<keyword evidence="1" id="KW-0812">Transmembrane</keyword>
<dbReference type="AlphaFoldDB" id="A0AAD7ES01"/>
<organism evidence="2 3">
    <name type="scientific">Mycena albidolilacea</name>
    <dbReference type="NCBI Taxonomy" id="1033008"/>
    <lineage>
        <taxon>Eukaryota</taxon>
        <taxon>Fungi</taxon>
        <taxon>Dikarya</taxon>
        <taxon>Basidiomycota</taxon>
        <taxon>Agaricomycotina</taxon>
        <taxon>Agaricomycetes</taxon>
        <taxon>Agaricomycetidae</taxon>
        <taxon>Agaricales</taxon>
        <taxon>Marasmiineae</taxon>
        <taxon>Mycenaceae</taxon>
        <taxon>Mycena</taxon>
    </lineage>
</organism>
<evidence type="ECO:0000256" key="1">
    <source>
        <dbReference type="SAM" id="Phobius"/>
    </source>
</evidence>
<comment type="caution">
    <text evidence="2">The sequence shown here is derived from an EMBL/GenBank/DDBJ whole genome shotgun (WGS) entry which is preliminary data.</text>
</comment>
<sequence length="250" mass="27039">MPFAGVLAGTVCLDNEPRLPGTHTSDTSLSYFGIMKCAYDIEGWGDLYKGFLSFFGPDWRLCPMEATLLSGCETETRALLAVSNPCTTALTLAVSILPTLLLVPMQIIINCFLLLGNYGHTVQLQSLTSSLPSKCVAFTFFIQGLVISALVVIHYTTERALPAVAFFGGMLSVILLATSILMPLDIMAACLNLCCPEALTTPAESPTPDVPSMYVEPMMHFQTEEAPYTSSLNCSCRMMAKEGWSALVHT</sequence>
<evidence type="ECO:0000313" key="2">
    <source>
        <dbReference type="EMBL" id="KAJ7348672.1"/>
    </source>
</evidence>
<feature type="transmembrane region" description="Helical" evidence="1">
    <location>
        <begin position="161"/>
        <end position="182"/>
    </location>
</feature>